<dbReference type="AlphaFoldDB" id="A0A1I2RKX8"/>
<organism evidence="14 15">
    <name type="scientific">Neptunomonas qingdaonensis</name>
    <dbReference type="NCBI Taxonomy" id="1045558"/>
    <lineage>
        <taxon>Bacteria</taxon>
        <taxon>Pseudomonadati</taxon>
        <taxon>Pseudomonadota</taxon>
        <taxon>Gammaproteobacteria</taxon>
        <taxon>Oceanospirillales</taxon>
        <taxon>Oceanospirillaceae</taxon>
        <taxon>Neptunomonas</taxon>
    </lineage>
</organism>
<feature type="transmembrane region" description="Helical" evidence="13">
    <location>
        <begin position="429"/>
        <end position="447"/>
    </location>
</feature>
<dbReference type="OrthoDB" id="1190692at2"/>
<protein>
    <submittedName>
        <fullName evidence="14">Na+/proline symporter</fullName>
    </submittedName>
</protein>
<accession>A0A1I2RKX8</accession>
<evidence type="ECO:0000256" key="8">
    <source>
        <dbReference type="ARBA" id="ARBA00023053"/>
    </source>
</evidence>
<feature type="transmembrane region" description="Helical" evidence="13">
    <location>
        <begin position="338"/>
        <end position="355"/>
    </location>
</feature>
<feature type="transmembrane region" description="Helical" evidence="13">
    <location>
        <begin position="254"/>
        <end position="276"/>
    </location>
</feature>
<evidence type="ECO:0000256" key="10">
    <source>
        <dbReference type="ARBA" id="ARBA00023136"/>
    </source>
</evidence>
<name>A0A1I2RKX8_9GAMM</name>
<evidence type="ECO:0000256" key="4">
    <source>
        <dbReference type="ARBA" id="ARBA00022475"/>
    </source>
</evidence>
<dbReference type="InterPro" id="IPR038377">
    <property type="entry name" value="Na/Glc_symporter_sf"/>
</dbReference>
<evidence type="ECO:0000256" key="6">
    <source>
        <dbReference type="ARBA" id="ARBA00022847"/>
    </source>
</evidence>
<evidence type="ECO:0000256" key="5">
    <source>
        <dbReference type="ARBA" id="ARBA00022692"/>
    </source>
</evidence>
<feature type="transmembrane region" description="Helical" evidence="13">
    <location>
        <begin position="296"/>
        <end position="317"/>
    </location>
</feature>
<evidence type="ECO:0000313" key="14">
    <source>
        <dbReference type="EMBL" id="SFG38491.1"/>
    </source>
</evidence>
<keyword evidence="3" id="KW-0813">Transport</keyword>
<keyword evidence="10 13" id="KW-0472">Membrane</keyword>
<keyword evidence="5 13" id="KW-0812">Transmembrane</keyword>
<keyword evidence="7 13" id="KW-1133">Transmembrane helix</keyword>
<dbReference type="STRING" id="1045558.SAMN05216175_10665"/>
<evidence type="ECO:0000256" key="2">
    <source>
        <dbReference type="ARBA" id="ARBA00006434"/>
    </source>
</evidence>
<feature type="transmembrane region" description="Helical" evidence="13">
    <location>
        <begin position="391"/>
        <end position="409"/>
    </location>
</feature>
<reference evidence="15" key="1">
    <citation type="submission" date="2016-10" db="EMBL/GenBank/DDBJ databases">
        <authorList>
            <person name="Varghese N."/>
            <person name="Submissions S."/>
        </authorList>
    </citation>
    <scope>NUCLEOTIDE SEQUENCE [LARGE SCALE GENOMIC DNA]</scope>
    <source>
        <strain evidence="15">CGMCC 1.10971</strain>
    </source>
</reference>
<dbReference type="InterPro" id="IPR001734">
    <property type="entry name" value="Na/solute_symporter"/>
</dbReference>
<comment type="catalytic activity">
    <reaction evidence="12">
        <text>L-proline(in) + Na(+)(in) = L-proline(out) + Na(+)(out)</text>
        <dbReference type="Rhea" id="RHEA:28967"/>
        <dbReference type="ChEBI" id="CHEBI:29101"/>
        <dbReference type="ChEBI" id="CHEBI:60039"/>
    </reaction>
</comment>
<dbReference type="PANTHER" id="PTHR48086">
    <property type="entry name" value="SODIUM/PROLINE SYMPORTER-RELATED"/>
    <property type="match status" value="1"/>
</dbReference>
<keyword evidence="15" id="KW-1185">Reference proteome</keyword>
<evidence type="ECO:0000256" key="11">
    <source>
        <dbReference type="ARBA" id="ARBA00023201"/>
    </source>
</evidence>
<feature type="transmembrane region" description="Helical" evidence="13">
    <location>
        <begin position="216"/>
        <end position="233"/>
    </location>
</feature>
<keyword evidence="11" id="KW-0739">Sodium transport</keyword>
<dbReference type="PANTHER" id="PTHR48086:SF3">
    <property type="entry name" value="SODIUM_PROLINE SYMPORTER"/>
    <property type="match status" value="1"/>
</dbReference>
<dbReference type="GO" id="GO:0006814">
    <property type="term" value="P:sodium ion transport"/>
    <property type="evidence" value="ECO:0007669"/>
    <property type="project" value="UniProtKB-KW"/>
</dbReference>
<feature type="transmembrane region" description="Helical" evidence="13">
    <location>
        <begin position="67"/>
        <end position="91"/>
    </location>
</feature>
<dbReference type="GO" id="GO:0046942">
    <property type="term" value="P:carboxylic acid transport"/>
    <property type="evidence" value="ECO:0007669"/>
    <property type="project" value="UniProtKB-ARBA"/>
</dbReference>
<dbReference type="PROSITE" id="PS50283">
    <property type="entry name" value="NA_SOLUT_SYMP_3"/>
    <property type="match status" value="1"/>
</dbReference>
<evidence type="ECO:0000256" key="9">
    <source>
        <dbReference type="ARBA" id="ARBA00023065"/>
    </source>
</evidence>
<feature type="transmembrane region" description="Helical" evidence="13">
    <location>
        <begin position="131"/>
        <end position="164"/>
    </location>
</feature>
<evidence type="ECO:0000313" key="15">
    <source>
        <dbReference type="Proteomes" id="UP000198623"/>
    </source>
</evidence>
<dbReference type="Gene3D" id="1.20.1730.10">
    <property type="entry name" value="Sodium/glucose cotransporter"/>
    <property type="match status" value="1"/>
</dbReference>
<feature type="transmembrane region" description="Helical" evidence="13">
    <location>
        <begin position="176"/>
        <end position="196"/>
    </location>
</feature>
<evidence type="ECO:0000256" key="7">
    <source>
        <dbReference type="ARBA" id="ARBA00022989"/>
    </source>
</evidence>
<dbReference type="EMBL" id="FOOU01000006">
    <property type="protein sequence ID" value="SFG38491.1"/>
    <property type="molecule type" value="Genomic_DNA"/>
</dbReference>
<sequence>MEQSLAIVVGFVAVLSLLLSPKAQSDAAFFKGLSPTGEQPGLLILVFSQVTTWIFARSLLNAAILGFYYGLWGTLAYAAYYLSFLTGAKIIDSVRFRHGFNSIQAFLDHRFGAWGTRCYNFVIGIRLVSEIFANILVIGILFGVAGSSAYMFAVIAFAVVTLVYSMLGGLHASLRTDLMQMVLFLVVLVILTVWVISSGNATVGHLLFKPFNISDPGPILLVVALLQVWSYPMHDPVMMDRGFLADRETTRKSFLHAAWISVLCIILFGSSGVIAGSQALSGEAMNAVLLRILGDVPMLLFNITLVVSAMSTLDSTLSSSAKLVVVDMKWANPSVNNGRISMALFMLMGLLGVFLGNKDLFSAVALSGTASLYLAPVIFFSLWGGKTNIPVWSYLATFMLALAGALLYFVESAGHTQLLGEYHKYTKLLAISVVILMLGCLFFWIGLMKDRSKEPEKNLMEATWS</sequence>
<proteinExistence type="inferred from homology"/>
<evidence type="ECO:0000256" key="13">
    <source>
        <dbReference type="SAM" id="Phobius"/>
    </source>
</evidence>
<keyword evidence="8" id="KW-0915">Sodium</keyword>
<evidence type="ECO:0000256" key="1">
    <source>
        <dbReference type="ARBA" id="ARBA00004651"/>
    </source>
</evidence>
<dbReference type="InterPro" id="IPR050277">
    <property type="entry name" value="Sodium:Solute_Symporter"/>
</dbReference>
<dbReference type="GO" id="GO:0005886">
    <property type="term" value="C:plasma membrane"/>
    <property type="evidence" value="ECO:0007669"/>
    <property type="project" value="UniProtKB-SubCell"/>
</dbReference>
<dbReference type="PROSITE" id="PS00456">
    <property type="entry name" value="NA_SOLUT_SYMP_1"/>
    <property type="match status" value="1"/>
</dbReference>
<keyword evidence="6" id="KW-0769">Symport</keyword>
<dbReference type="InterPro" id="IPR018212">
    <property type="entry name" value="Na/solute_symporter_CS"/>
</dbReference>
<dbReference type="RefSeq" id="WP_090727674.1">
    <property type="nucleotide sequence ID" value="NZ_FOOU01000006.1"/>
</dbReference>
<evidence type="ECO:0000256" key="3">
    <source>
        <dbReference type="ARBA" id="ARBA00022448"/>
    </source>
</evidence>
<evidence type="ECO:0000256" key="12">
    <source>
        <dbReference type="ARBA" id="ARBA00033708"/>
    </source>
</evidence>
<gene>
    <name evidence="14" type="ORF">SAMN05216175_10665</name>
</gene>
<dbReference type="GO" id="GO:0015293">
    <property type="term" value="F:symporter activity"/>
    <property type="evidence" value="ECO:0007669"/>
    <property type="project" value="UniProtKB-KW"/>
</dbReference>
<keyword evidence="4" id="KW-1003">Cell membrane</keyword>
<feature type="transmembrane region" description="Helical" evidence="13">
    <location>
        <begin position="361"/>
        <end position="384"/>
    </location>
</feature>
<comment type="subcellular location">
    <subcellularLocation>
        <location evidence="1">Cell membrane</location>
        <topology evidence="1">Multi-pass membrane protein</topology>
    </subcellularLocation>
</comment>
<dbReference type="Proteomes" id="UP000198623">
    <property type="component" value="Unassembled WGS sequence"/>
</dbReference>
<keyword evidence="9" id="KW-0406">Ion transport</keyword>
<comment type="similarity">
    <text evidence="2">Belongs to the sodium:solute symporter (SSF) (TC 2.A.21) family.</text>
</comment>